<evidence type="ECO:0000256" key="1">
    <source>
        <dbReference type="SAM" id="SignalP"/>
    </source>
</evidence>
<accession>A0AAN7Q250</accession>
<feature type="chain" id="PRO_5043027945" evidence="1">
    <location>
        <begin position="18"/>
        <end position="70"/>
    </location>
</feature>
<feature type="signal peptide" evidence="1">
    <location>
        <begin position="1"/>
        <end position="17"/>
    </location>
</feature>
<name>A0AAN7Q250_9COLE</name>
<protein>
    <submittedName>
        <fullName evidence="2">Uncharacterized protein</fullName>
    </submittedName>
</protein>
<evidence type="ECO:0000313" key="3">
    <source>
        <dbReference type="Proteomes" id="UP001353858"/>
    </source>
</evidence>
<keyword evidence="1" id="KW-0732">Signal</keyword>
<gene>
    <name evidence="2" type="ORF">RN001_009051</name>
</gene>
<dbReference type="EMBL" id="JARPUR010000004">
    <property type="protein sequence ID" value="KAK4876545.1"/>
    <property type="molecule type" value="Genomic_DNA"/>
</dbReference>
<dbReference type="Proteomes" id="UP001353858">
    <property type="component" value="Unassembled WGS sequence"/>
</dbReference>
<reference evidence="3" key="1">
    <citation type="submission" date="2023-01" db="EMBL/GenBank/DDBJ databases">
        <title>Key to firefly adult light organ development and bioluminescence: homeobox transcription factors regulate luciferase expression and transportation to peroxisome.</title>
        <authorList>
            <person name="Fu X."/>
        </authorList>
    </citation>
    <scope>NUCLEOTIDE SEQUENCE [LARGE SCALE GENOMIC DNA]</scope>
</reference>
<evidence type="ECO:0000313" key="2">
    <source>
        <dbReference type="EMBL" id="KAK4876545.1"/>
    </source>
</evidence>
<organism evidence="2 3">
    <name type="scientific">Aquatica leii</name>
    <dbReference type="NCBI Taxonomy" id="1421715"/>
    <lineage>
        <taxon>Eukaryota</taxon>
        <taxon>Metazoa</taxon>
        <taxon>Ecdysozoa</taxon>
        <taxon>Arthropoda</taxon>
        <taxon>Hexapoda</taxon>
        <taxon>Insecta</taxon>
        <taxon>Pterygota</taxon>
        <taxon>Neoptera</taxon>
        <taxon>Endopterygota</taxon>
        <taxon>Coleoptera</taxon>
        <taxon>Polyphaga</taxon>
        <taxon>Elateriformia</taxon>
        <taxon>Elateroidea</taxon>
        <taxon>Lampyridae</taxon>
        <taxon>Luciolinae</taxon>
        <taxon>Aquatica</taxon>
    </lineage>
</organism>
<comment type="caution">
    <text evidence="2">The sequence shown here is derived from an EMBL/GenBank/DDBJ whole genome shotgun (WGS) entry which is preliminary data.</text>
</comment>
<dbReference type="AlphaFoldDB" id="A0AAN7Q250"/>
<proteinExistence type="predicted"/>
<keyword evidence="3" id="KW-1185">Reference proteome</keyword>
<sequence>MFKYLFLLGAIFAISMAAPEPEAKPQFLSAYPYSLGYSNYHGNYGNYYRYGYPYGYSGHYGPSLYNQYYY</sequence>